<evidence type="ECO:0000259" key="1">
    <source>
        <dbReference type="Pfam" id="PF00763"/>
    </source>
</evidence>
<dbReference type="Gene3D" id="3.40.50.10860">
    <property type="entry name" value="Leucine Dehydrogenase, chain A, domain 1"/>
    <property type="match status" value="1"/>
</dbReference>
<dbReference type="GO" id="GO:0005829">
    <property type="term" value="C:cytosol"/>
    <property type="evidence" value="ECO:0007669"/>
    <property type="project" value="TreeGrafter"/>
</dbReference>
<accession>A0A0F7VE91</accession>
<gene>
    <name evidence="2" type="ORF">PMG11_02987</name>
</gene>
<evidence type="ECO:0000313" key="2">
    <source>
        <dbReference type="EMBL" id="CEO58255.1"/>
    </source>
</evidence>
<dbReference type="GO" id="GO:0004488">
    <property type="term" value="F:methylenetetrahydrofolate dehydrogenase (NADP+) activity"/>
    <property type="evidence" value="ECO:0007669"/>
    <property type="project" value="InterPro"/>
</dbReference>
<evidence type="ECO:0000313" key="3">
    <source>
        <dbReference type="Proteomes" id="UP000042958"/>
    </source>
</evidence>
<dbReference type="AlphaFoldDB" id="A0A0F7VE91"/>
<dbReference type="Proteomes" id="UP000042958">
    <property type="component" value="Unassembled WGS sequence"/>
</dbReference>
<proteinExistence type="predicted"/>
<dbReference type="Pfam" id="PF00763">
    <property type="entry name" value="THF_DHG_CYH"/>
    <property type="match status" value="1"/>
</dbReference>
<dbReference type="SUPFAM" id="SSF53223">
    <property type="entry name" value="Aminoacid dehydrogenase-like, N-terminal domain"/>
    <property type="match status" value="1"/>
</dbReference>
<dbReference type="InterPro" id="IPR020630">
    <property type="entry name" value="THF_DH/CycHdrlase_cat_dom"/>
</dbReference>
<dbReference type="PANTHER" id="PTHR48099">
    <property type="entry name" value="C-1-TETRAHYDROFOLATE SYNTHASE, CYTOPLASMIC-RELATED"/>
    <property type="match status" value="1"/>
</dbReference>
<dbReference type="Gene3D" id="3.40.50.720">
    <property type="entry name" value="NAD(P)-binding Rossmann-like Domain"/>
    <property type="match status" value="1"/>
</dbReference>
<reference evidence="3" key="1">
    <citation type="journal article" date="2015" name="Genome Announc.">
        <title>Draft genome sequence of the fungus Penicillium brasilianum MG11.</title>
        <authorList>
            <person name="Horn F."/>
            <person name="Linde J."/>
            <person name="Mattern D.J."/>
            <person name="Walther G."/>
            <person name="Guthke R."/>
            <person name="Brakhage A.A."/>
            <person name="Valiante V."/>
        </authorList>
    </citation>
    <scope>NUCLEOTIDE SEQUENCE [LARGE SCALE GENOMIC DNA]</scope>
    <source>
        <strain evidence="3">MG11</strain>
    </source>
</reference>
<dbReference type="InterPro" id="IPR046346">
    <property type="entry name" value="Aminoacid_DH-like_N_sf"/>
</dbReference>
<keyword evidence="3" id="KW-1185">Reference proteome</keyword>
<dbReference type="EMBL" id="CDHK01000003">
    <property type="protein sequence ID" value="CEO58255.1"/>
    <property type="molecule type" value="Genomic_DNA"/>
</dbReference>
<dbReference type="SUPFAM" id="SSF51735">
    <property type="entry name" value="NAD(P)-binding Rossmann-fold domains"/>
    <property type="match status" value="1"/>
</dbReference>
<dbReference type="PANTHER" id="PTHR48099:SF3">
    <property type="entry name" value="METHYLENETETRAHYDROFOLATE DEHYDROGENASE [NAD(+)]"/>
    <property type="match status" value="1"/>
</dbReference>
<dbReference type="InterPro" id="IPR036291">
    <property type="entry name" value="NAD(P)-bd_dom_sf"/>
</dbReference>
<organism evidence="2 3">
    <name type="scientific">Penicillium brasilianum</name>
    <dbReference type="NCBI Taxonomy" id="104259"/>
    <lineage>
        <taxon>Eukaryota</taxon>
        <taxon>Fungi</taxon>
        <taxon>Dikarya</taxon>
        <taxon>Ascomycota</taxon>
        <taxon>Pezizomycotina</taxon>
        <taxon>Eurotiomycetes</taxon>
        <taxon>Eurotiomycetidae</taxon>
        <taxon>Eurotiales</taxon>
        <taxon>Aspergillaceae</taxon>
        <taxon>Penicillium</taxon>
    </lineage>
</organism>
<dbReference type="STRING" id="104259.A0A0F7VE91"/>
<feature type="domain" description="Tetrahydrofolate dehydrogenase/cyclohydrolase catalytic" evidence="1">
    <location>
        <begin position="12"/>
        <end position="116"/>
    </location>
</feature>
<dbReference type="GO" id="GO:0009113">
    <property type="term" value="P:purine nucleobase biosynthetic process"/>
    <property type="evidence" value="ECO:0007669"/>
    <property type="project" value="TreeGrafter"/>
</dbReference>
<dbReference type="OrthoDB" id="41403at2759"/>
<sequence>MFSTYGEVLSPEHMAKDMYVEISGRMRKYSQKLLLAGVLASDDTGSSQYAERTREICQLVGVEYRLIRVSPSNVATYVKALNTNPHVNGIIVYYPIFGDDRDLDLKGLVTHAKDVEGLNRLHKRHLSSQANGLRHGRSIPSPVPCTAMAVSMILQWTGIYDQAVPEATQLRNQTICIINRSDVVGVPLAELLASQGARVYSVDIEDVRIFQRVESPWKTGITQEIVSGWTLEDAAKVSRVIVSAVPNALFKVDTRWVQHGAICINVSSDKNFDSDILQVASKYVPRLGSLTIAALLNNLLVASQQG</sequence>
<dbReference type="GO" id="GO:0004487">
    <property type="term" value="F:methylenetetrahydrofolate dehydrogenase (NAD+) activity"/>
    <property type="evidence" value="ECO:0007669"/>
    <property type="project" value="TreeGrafter"/>
</dbReference>
<name>A0A0F7VE91_PENBI</name>
<protein>
    <recommendedName>
        <fullName evidence="1">Tetrahydrofolate dehydrogenase/cyclohydrolase catalytic domain-containing protein</fullName>
    </recommendedName>
</protein>